<name>A0AAV1AHX4_VICFA</name>
<dbReference type="InterPro" id="IPR053168">
    <property type="entry name" value="Glutamic_endopeptidase"/>
</dbReference>
<evidence type="ECO:0000313" key="4">
    <source>
        <dbReference type="Proteomes" id="UP001157006"/>
    </source>
</evidence>
<dbReference type="Gene3D" id="3.90.1320.10">
    <property type="entry name" value="Outer-capsid protein sigma 3, large lobe"/>
    <property type="match status" value="1"/>
</dbReference>
<feature type="chain" id="PRO_5043538827" description="Neprosin PEP catalytic domain-containing protein" evidence="1">
    <location>
        <begin position="27"/>
        <end position="408"/>
    </location>
</feature>
<feature type="domain" description="Neprosin PEP catalytic" evidence="2">
    <location>
        <begin position="155"/>
        <end position="408"/>
    </location>
</feature>
<gene>
    <name evidence="3" type="ORF">VFH_IV100280</name>
</gene>
<feature type="signal peptide" evidence="1">
    <location>
        <begin position="1"/>
        <end position="26"/>
    </location>
</feature>
<dbReference type="AlphaFoldDB" id="A0AAV1AHX4"/>
<evidence type="ECO:0000256" key="1">
    <source>
        <dbReference type="SAM" id="SignalP"/>
    </source>
</evidence>
<evidence type="ECO:0000313" key="3">
    <source>
        <dbReference type="EMBL" id="CAI8608739.1"/>
    </source>
</evidence>
<protein>
    <recommendedName>
        <fullName evidence="2">Neprosin PEP catalytic domain-containing protein</fullName>
    </recommendedName>
</protein>
<dbReference type="EMBL" id="OX451739">
    <property type="protein sequence ID" value="CAI8608739.1"/>
    <property type="molecule type" value="Genomic_DNA"/>
</dbReference>
<sequence>MDLSSPIICIFLHSLVFVSLFHSNNSLETKNPFVNQTFQSVDELHKLKDTIATRLKQLNKPAVKTIQSPDGDIIDCVLTHEQPAFDHPLLKGQKPMDPPEIPKGNNQMGNFSENFQLWSLSGESCPDGTIPIRRITERDILKTKSDSRFGRKFPITDIHKHQHAIRYVQGGEFYGAQATMNVWTPHLENQNGFSLAQMWILSGSFEKDLNSIEVGWQVSRALYGDLRTRFFTFWTADAYGNTGCYNLKCPGFVQTNKAIALGAAISPISTYNGKQFEISLSVWKDVKTGHWWLRFGDKILGYWPSSLFTNLKGVATMIEWGGEIVNLHYPEASTTQMGSGHFPDEGLQKAAYFSRIQVLDSKSHWNQPKDLQNYADSPNCYSVTTGGDVPDWGSYFYYGGPGKNKNCP</sequence>
<keyword evidence="1" id="KW-0732">Signal</keyword>
<dbReference type="PANTHER" id="PTHR31589">
    <property type="entry name" value="PROTEIN, PUTATIVE (DUF239)-RELATED-RELATED"/>
    <property type="match status" value="1"/>
</dbReference>
<keyword evidence="4" id="KW-1185">Reference proteome</keyword>
<dbReference type="PANTHER" id="PTHR31589:SF175">
    <property type="entry name" value="CARBOXYL-TERMINAL PEPTIDASE"/>
    <property type="match status" value="1"/>
</dbReference>
<dbReference type="Proteomes" id="UP001157006">
    <property type="component" value="Chromosome 4"/>
</dbReference>
<organism evidence="3 4">
    <name type="scientific">Vicia faba</name>
    <name type="common">Broad bean</name>
    <name type="synonym">Faba vulgaris</name>
    <dbReference type="NCBI Taxonomy" id="3906"/>
    <lineage>
        <taxon>Eukaryota</taxon>
        <taxon>Viridiplantae</taxon>
        <taxon>Streptophyta</taxon>
        <taxon>Embryophyta</taxon>
        <taxon>Tracheophyta</taxon>
        <taxon>Spermatophyta</taxon>
        <taxon>Magnoliopsida</taxon>
        <taxon>eudicotyledons</taxon>
        <taxon>Gunneridae</taxon>
        <taxon>Pentapetalae</taxon>
        <taxon>rosids</taxon>
        <taxon>fabids</taxon>
        <taxon>Fabales</taxon>
        <taxon>Fabaceae</taxon>
        <taxon>Papilionoideae</taxon>
        <taxon>50 kb inversion clade</taxon>
        <taxon>NPAAA clade</taxon>
        <taxon>Hologalegina</taxon>
        <taxon>IRL clade</taxon>
        <taxon>Fabeae</taxon>
        <taxon>Vicia</taxon>
    </lineage>
</organism>
<proteinExistence type="predicted"/>
<dbReference type="InterPro" id="IPR025521">
    <property type="entry name" value="Neprosin_propep"/>
</dbReference>
<dbReference type="InterPro" id="IPR004314">
    <property type="entry name" value="Neprosin"/>
</dbReference>
<dbReference type="Pfam" id="PF14365">
    <property type="entry name" value="Neprosin_AP"/>
    <property type="match status" value="1"/>
</dbReference>
<dbReference type="Pfam" id="PF03080">
    <property type="entry name" value="Neprosin"/>
    <property type="match status" value="1"/>
</dbReference>
<accession>A0AAV1AHX4</accession>
<reference evidence="3 4" key="1">
    <citation type="submission" date="2023-01" db="EMBL/GenBank/DDBJ databases">
        <authorList>
            <person name="Kreplak J."/>
        </authorList>
    </citation>
    <scope>NUCLEOTIDE SEQUENCE [LARGE SCALE GENOMIC DNA]</scope>
</reference>
<dbReference type="PROSITE" id="PS52045">
    <property type="entry name" value="NEPROSIN_PEP_CD"/>
    <property type="match status" value="1"/>
</dbReference>
<evidence type="ECO:0000259" key="2">
    <source>
        <dbReference type="PROSITE" id="PS52045"/>
    </source>
</evidence>